<dbReference type="Proteomes" id="UP000530928">
    <property type="component" value="Unassembled WGS sequence"/>
</dbReference>
<evidence type="ECO:0008006" key="5">
    <source>
        <dbReference type="Google" id="ProtNLM"/>
    </source>
</evidence>
<evidence type="ECO:0000256" key="2">
    <source>
        <dbReference type="SAM" id="SignalP"/>
    </source>
</evidence>
<reference evidence="3 4" key="1">
    <citation type="submission" date="2020-07" db="EMBL/GenBank/DDBJ databases">
        <title>Genomic Encyclopedia of Type Strains, Phase IV (KMG-IV): sequencing the most valuable type-strain genomes for metagenomic binning, comparative biology and taxonomic classification.</title>
        <authorList>
            <person name="Goeker M."/>
        </authorList>
    </citation>
    <scope>NUCLEOTIDE SEQUENCE [LARGE SCALE GENOMIC DNA]</scope>
    <source>
        <strain evidence="3 4">DSM 45533</strain>
    </source>
</reference>
<evidence type="ECO:0000313" key="3">
    <source>
        <dbReference type="EMBL" id="MBA2897313.1"/>
    </source>
</evidence>
<organism evidence="3 4">
    <name type="scientific">Nonomuraea soli</name>
    <dbReference type="NCBI Taxonomy" id="1032476"/>
    <lineage>
        <taxon>Bacteria</taxon>
        <taxon>Bacillati</taxon>
        <taxon>Actinomycetota</taxon>
        <taxon>Actinomycetes</taxon>
        <taxon>Streptosporangiales</taxon>
        <taxon>Streptosporangiaceae</taxon>
        <taxon>Nonomuraea</taxon>
    </lineage>
</organism>
<proteinExistence type="predicted"/>
<dbReference type="AlphaFoldDB" id="A0A7W0CTZ5"/>
<gene>
    <name evidence="3" type="ORF">HNR30_008709</name>
</gene>
<evidence type="ECO:0000313" key="4">
    <source>
        <dbReference type="Proteomes" id="UP000530928"/>
    </source>
</evidence>
<feature type="compositionally biased region" description="Basic and acidic residues" evidence="1">
    <location>
        <begin position="233"/>
        <end position="250"/>
    </location>
</feature>
<name>A0A7W0CTZ5_9ACTN</name>
<protein>
    <recommendedName>
        <fullName evidence="5">LppX_LprAFG lipoprotein</fullName>
    </recommendedName>
</protein>
<dbReference type="EMBL" id="JACDUR010000010">
    <property type="protein sequence ID" value="MBA2897313.1"/>
    <property type="molecule type" value="Genomic_DNA"/>
</dbReference>
<evidence type="ECO:0000256" key="1">
    <source>
        <dbReference type="SAM" id="MobiDB-lite"/>
    </source>
</evidence>
<dbReference type="RefSeq" id="WP_181615998.1">
    <property type="nucleotide sequence ID" value="NZ_BAABAM010000010.1"/>
</dbReference>
<feature type="region of interest" description="Disordered" evidence="1">
    <location>
        <begin position="229"/>
        <end position="263"/>
    </location>
</feature>
<feature type="chain" id="PRO_5030645933" description="LppX_LprAFG lipoprotein" evidence="2">
    <location>
        <begin position="25"/>
        <end position="263"/>
    </location>
</feature>
<accession>A0A7W0CTZ5</accession>
<feature type="signal peptide" evidence="2">
    <location>
        <begin position="1"/>
        <end position="24"/>
    </location>
</feature>
<sequence>MKRFVIAVAIAAASALLTTGTAYAAPETPLTALKKQYVEGRGVKIKETSYIELDGESLGSSSRVTGVVGFGRKGVNSYDLTLRGASLLSEGNSKIQIIHTKGDTYLKAPGTPDMPSGWVRYPDAAVGFSTSQLINIFDPKMLKKVIAAAKVRKPGEYRGTVPLKDLVGSELGKSLGKAKVNYRIFFNGKKLITRVRSEMVLDFGVLGSMNSITDTQYYEWGRKVKIQAPPKDQVTDAKDLEGGESGDHPSETPPPVFDLVPSN</sequence>
<keyword evidence="4" id="KW-1185">Reference proteome</keyword>
<comment type="caution">
    <text evidence="3">The sequence shown here is derived from an EMBL/GenBank/DDBJ whole genome shotgun (WGS) entry which is preliminary data.</text>
</comment>
<keyword evidence="2" id="KW-0732">Signal</keyword>